<dbReference type="Proteomes" id="UP000484076">
    <property type="component" value="Unassembled WGS sequence"/>
</dbReference>
<evidence type="ECO:0000313" key="3">
    <source>
        <dbReference type="Proteomes" id="UP000484076"/>
    </source>
</evidence>
<gene>
    <name evidence="2" type="ORF">GEU84_009930</name>
</gene>
<sequence length="214" mass="21707">MSHRARLAMPALAMPALALLLAFALAPAAQAKPQACLTSLEGFAVPLAYDTSDPQLKENRTMRERVFGGPGDVTCPGYVTLRHLTPGLSDTERAVFCLQFDGQAKTYTGFAEGPRDAYVACARPTSGFCERVNTTAEVALTIAGYGATAAGRAARDSAAEAAGAVILTGSTASVSATLSSLGASAMSVLSAPATLTAAVVTVVAVGGAVYVCSE</sequence>
<accession>A0A8X8H7D3</accession>
<organism evidence="2 3">
    <name type="scientific">Fertoeibacter niger</name>
    <dbReference type="NCBI Taxonomy" id="2656921"/>
    <lineage>
        <taxon>Bacteria</taxon>
        <taxon>Pseudomonadati</taxon>
        <taxon>Pseudomonadota</taxon>
        <taxon>Alphaproteobacteria</taxon>
        <taxon>Rhodobacterales</taxon>
        <taxon>Paracoccaceae</taxon>
        <taxon>Fertoeibacter</taxon>
    </lineage>
</organism>
<comment type="caution">
    <text evidence="2">The sequence shown here is derived from an EMBL/GenBank/DDBJ whole genome shotgun (WGS) entry which is preliminary data.</text>
</comment>
<keyword evidence="1" id="KW-0732">Signal</keyword>
<protein>
    <submittedName>
        <fullName evidence="2">Uncharacterized protein</fullName>
    </submittedName>
</protein>
<keyword evidence="3" id="KW-1185">Reference proteome</keyword>
<dbReference type="AlphaFoldDB" id="A0A8X8H7D3"/>
<feature type="chain" id="PRO_5036480126" evidence="1">
    <location>
        <begin position="32"/>
        <end position="214"/>
    </location>
</feature>
<dbReference type="RefSeq" id="WP_174539755.1">
    <property type="nucleotide sequence ID" value="NZ_WHUT02000005.1"/>
</dbReference>
<name>A0A8X8H7D3_9RHOB</name>
<feature type="signal peptide" evidence="1">
    <location>
        <begin position="1"/>
        <end position="31"/>
    </location>
</feature>
<evidence type="ECO:0000256" key="1">
    <source>
        <dbReference type="SAM" id="SignalP"/>
    </source>
</evidence>
<reference evidence="2" key="1">
    <citation type="submission" date="2020-05" db="EMBL/GenBank/DDBJ databases">
        <title>Fertoebacter nigrum gen. nov., sp. nov., a new member of the family Rhodobacteraceae.</title>
        <authorList>
            <person name="Szuroczki S."/>
            <person name="Abbaszade G."/>
            <person name="Buni D."/>
            <person name="Schumann P."/>
            <person name="Toth E."/>
        </authorList>
    </citation>
    <scope>NUCLEOTIDE SEQUENCE</scope>
    <source>
        <strain evidence="2">RG-N-1a</strain>
    </source>
</reference>
<proteinExistence type="predicted"/>
<dbReference type="EMBL" id="WHUT02000005">
    <property type="protein sequence ID" value="NUB44701.1"/>
    <property type="molecule type" value="Genomic_DNA"/>
</dbReference>
<evidence type="ECO:0000313" key="2">
    <source>
        <dbReference type="EMBL" id="NUB44701.1"/>
    </source>
</evidence>